<name>A0A1I0PDI7_9RHOB</name>
<proteinExistence type="predicted"/>
<evidence type="ECO:0000313" key="3">
    <source>
        <dbReference type="Proteomes" id="UP000199167"/>
    </source>
</evidence>
<evidence type="ECO:0000256" key="1">
    <source>
        <dbReference type="SAM" id="MobiDB-lite"/>
    </source>
</evidence>
<dbReference type="STRING" id="364200.SAMN04488515_1161"/>
<dbReference type="AlphaFoldDB" id="A0A1I0PDI7"/>
<dbReference type="Proteomes" id="UP000199167">
    <property type="component" value="Unassembled WGS sequence"/>
</dbReference>
<accession>A0A1I0PDI7</accession>
<organism evidence="2 3">
    <name type="scientific">Cognatiyoonia koreensis</name>
    <dbReference type="NCBI Taxonomy" id="364200"/>
    <lineage>
        <taxon>Bacteria</taxon>
        <taxon>Pseudomonadati</taxon>
        <taxon>Pseudomonadota</taxon>
        <taxon>Alphaproteobacteria</taxon>
        <taxon>Rhodobacterales</taxon>
        <taxon>Paracoccaceae</taxon>
        <taxon>Cognatiyoonia</taxon>
    </lineage>
</organism>
<protein>
    <submittedName>
        <fullName evidence="2">Uncharacterized protein</fullName>
    </submittedName>
</protein>
<keyword evidence="3" id="KW-1185">Reference proteome</keyword>
<gene>
    <name evidence="2" type="ORF">SAMN04488515_1161</name>
</gene>
<feature type="region of interest" description="Disordered" evidence="1">
    <location>
        <begin position="54"/>
        <end position="73"/>
    </location>
</feature>
<evidence type="ECO:0000313" key="2">
    <source>
        <dbReference type="EMBL" id="SEW12214.1"/>
    </source>
</evidence>
<dbReference type="RefSeq" id="WP_089991368.1">
    <property type="nucleotide sequence ID" value="NZ_FOIZ01000001.1"/>
</dbReference>
<sequence length="92" mass="10074">MNFAGTSISEIAGAMGRSWRSMRATHEITETDFDPYDPAPALRSDIQELLNTEVEGSDPSETTPEAEALRASEKLEHDTMCIIRGALYPSEG</sequence>
<dbReference type="EMBL" id="FOIZ01000001">
    <property type="protein sequence ID" value="SEW12214.1"/>
    <property type="molecule type" value="Genomic_DNA"/>
</dbReference>
<reference evidence="2 3" key="1">
    <citation type="submission" date="2016-10" db="EMBL/GenBank/DDBJ databases">
        <authorList>
            <person name="de Groot N.N."/>
        </authorList>
    </citation>
    <scope>NUCLEOTIDE SEQUENCE [LARGE SCALE GENOMIC DNA]</scope>
    <source>
        <strain evidence="2 3">DSM 17925</strain>
    </source>
</reference>